<protein>
    <submittedName>
        <fullName evidence="1">Uncharacterized protein</fullName>
    </submittedName>
</protein>
<organism evidence="1 2">
    <name type="scientific">Leptomonas pyrrhocoris</name>
    <name type="common">Firebug parasite</name>
    <dbReference type="NCBI Taxonomy" id="157538"/>
    <lineage>
        <taxon>Eukaryota</taxon>
        <taxon>Discoba</taxon>
        <taxon>Euglenozoa</taxon>
        <taxon>Kinetoplastea</taxon>
        <taxon>Metakinetoplastina</taxon>
        <taxon>Trypanosomatida</taxon>
        <taxon>Trypanosomatidae</taxon>
        <taxon>Leishmaniinae</taxon>
        <taxon>Leptomonas</taxon>
    </lineage>
</organism>
<dbReference type="VEuPathDB" id="TriTrypDB:LpyrH10_35_0640"/>
<evidence type="ECO:0000313" key="2">
    <source>
        <dbReference type="Proteomes" id="UP000037923"/>
    </source>
</evidence>
<proteinExistence type="predicted"/>
<dbReference type="EMBL" id="LGTL01000035">
    <property type="protein sequence ID" value="KPA73547.1"/>
    <property type="molecule type" value="Genomic_DNA"/>
</dbReference>
<dbReference type="EMBL" id="LGTL01000035">
    <property type="protein sequence ID" value="KPA73548.1"/>
    <property type="molecule type" value="Genomic_DNA"/>
</dbReference>
<accession>A0A0N0DQV9</accession>
<name>A0A0N0DQV9_LEPPY</name>
<evidence type="ECO:0000313" key="1">
    <source>
        <dbReference type="EMBL" id="KPA73548.1"/>
    </source>
</evidence>
<dbReference type="AlphaFoldDB" id="A0A0N0DQV9"/>
<comment type="caution">
    <text evidence="1">The sequence shown here is derived from an EMBL/GenBank/DDBJ whole genome shotgun (WGS) entry which is preliminary data.</text>
</comment>
<sequence>MTSLPLTLPEVSGLFRVKHRERLPTSSGTAVAAIGDAPLALVEGRPVHSVQRESFNLYCTPGSKDLMVVDASAGSSNEGFLWEALFVAECVLNEQGTLLVVSPHSFSQRMRRFLKWRFRSAHYAPAPHGDGHYVQCTALASDFGASSVRRDDFPGFVSGTQRRPRRWNPYRREEAKKFVMSVRPGFTNAARTKDALLRHVAREKERDAALRDADDAFFAVAHEMVEKGSHYSQPTD</sequence>
<dbReference type="Proteomes" id="UP000037923">
    <property type="component" value="Unassembled WGS sequence"/>
</dbReference>
<dbReference type="OrthoDB" id="261501at2759"/>
<keyword evidence="2" id="KW-1185">Reference proteome</keyword>
<gene>
    <name evidence="1" type="ORF">ABB37_09849</name>
</gene>
<dbReference type="RefSeq" id="XP_015651986.1">
    <property type="nucleotide sequence ID" value="XM_015809504.1"/>
</dbReference>
<dbReference type="RefSeq" id="XP_015651987.1">
    <property type="nucleotide sequence ID" value="XM_015809505.1"/>
</dbReference>
<dbReference type="OMA" id="FLRTHCA"/>
<reference evidence="1 2" key="1">
    <citation type="submission" date="2015-07" db="EMBL/GenBank/DDBJ databases">
        <title>High-quality genome of monoxenous trypanosomatid Leptomonas pyrrhocoris.</title>
        <authorList>
            <person name="Flegontov P."/>
            <person name="Butenko A."/>
            <person name="Firsov S."/>
            <person name="Vlcek C."/>
            <person name="Logacheva M.D."/>
            <person name="Field M."/>
            <person name="Filatov D."/>
            <person name="Flegontova O."/>
            <person name="Gerasimov E."/>
            <person name="Jackson A.P."/>
            <person name="Kelly S."/>
            <person name="Opperdoes F."/>
            <person name="O'Reilly A."/>
            <person name="Votypka J."/>
            <person name="Yurchenko V."/>
            <person name="Lukes J."/>
        </authorList>
    </citation>
    <scope>NUCLEOTIDE SEQUENCE [LARGE SCALE GENOMIC DNA]</scope>
    <source>
        <strain evidence="1">H10</strain>
    </source>
</reference>
<dbReference type="GeneID" id="26910132"/>